<evidence type="ECO:0000256" key="1">
    <source>
        <dbReference type="ARBA" id="ARBA00023054"/>
    </source>
</evidence>
<proteinExistence type="predicted"/>
<dbReference type="PANTHER" id="PTHR15885:SF1">
    <property type="entry name" value="COILED-COIL DOMAIN-CONTAINING PROTEIN 174"/>
    <property type="match status" value="1"/>
</dbReference>
<feature type="region of interest" description="Disordered" evidence="2">
    <location>
        <begin position="1"/>
        <end position="20"/>
    </location>
</feature>
<dbReference type="AlphaFoldDB" id="A0A2C5WZT9"/>
<reference evidence="3 4" key="2">
    <citation type="journal article" date="2013" name="IMA Fungus">
        <title>IMA Genome-F 1: Ceratocystis fimbriata: Draft nuclear genome sequence for the plant pathogen, Ceratocystis fimbriata.</title>
        <authorList>
            <person name="Wilken P.M."/>
            <person name="Steenkamp E.T."/>
            <person name="Wingfield M.J."/>
            <person name="de Beer Z.W."/>
            <person name="Wingfield B.D."/>
        </authorList>
    </citation>
    <scope>NUCLEOTIDE SEQUENCE [LARGE SCALE GENOMIC DNA]</scope>
    <source>
        <strain evidence="3 4">CBS 114723</strain>
    </source>
</reference>
<evidence type="ECO:0000313" key="3">
    <source>
        <dbReference type="EMBL" id="PHH51134.1"/>
    </source>
</evidence>
<gene>
    <name evidence="3" type="primary">Ccdc174</name>
    <name evidence="3" type="ORF">CFIMG_004890RAa</name>
</gene>
<sequence length="323" mass="37424">MTHDSDLYGTRPNKKPRVALSSSSALDFTAKLTSAIAESAQAPEASRPRRSKAIGLKKQQQALENSERSKLKLKEILQTHEEAKLLDKSRKRLEEKARIYDAMKRGDYVKQGKPEESLVDFDRKWAEEREKNPDAQDDSDFDSDSSFAESGDDEMVEYVDEFGRSRHISRAEKKKIDRRELRKTFDSKELDPSGSLRKEKNLIYGDFIQTMAFVPQDIKVMEELAKKRDRSATPPPPTHYDADWEIRDKGVGFYKFSKDEEERKQEMENLKTERKETEDKRRALEEKKESRKRDIAARRQAIESRRAKKKADDFLASLSPSIG</sequence>
<keyword evidence="1" id="KW-0175">Coiled coil</keyword>
<dbReference type="PANTHER" id="PTHR15885">
    <property type="entry name" value="COILED-COIL DOMAIN-CONTAINING PROTEIN 174"/>
    <property type="match status" value="1"/>
</dbReference>
<reference evidence="3 4" key="1">
    <citation type="journal article" date="2013" name="Fungal Biol.">
        <title>Analysis of microsatellite markers in the genome of the plant pathogen Ceratocystis fimbriata.</title>
        <authorList>
            <person name="Simpson M.C."/>
            <person name="Wilken P.M."/>
            <person name="Coetzee M.P."/>
            <person name="Wingfield M.J."/>
            <person name="Wingfield B.D."/>
        </authorList>
    </citation>
    <scope>NUCLEOTIDE SEQUENCE [LARGE SCALE GENOMIC DNA]</scope>
    <source>
        <strain evidence="3 4">CBS 114723</strain>
    </source>
</reference>
<dbReference type="Proteomes" id="UP000222788">
    <property type="component" value="Unassembled WGS sequence"/>
</dbReference>
<protein>
    <submittedName>
        <fullName evidence="3">Coiled-coil domain-containing protein 174</fullName>
    </submittedName>
</protein>
<feature type="region of interest" description="Disordered" evidence="2">
    <location>
        <begin position="37"/>
        <end position="66"/>
    </location>
</feature>
<feature type="compositionally biased region" description="Basic and acidic residues" evidence="2">
    <location>
        <begin position="257"/>
        <end position="313"/>
    </location>
</feature>
<dbReference type="InterPro" id="IPR025066">
    <property type="entry name" value="CCDC174-like"/>
</dbReference>
<organism evidence="3 4">
    <name type="scientific">Ceratocystis fimbriata CBS 114723</name>
    <dbReference type="NCBI Taxonomy" id="1035309"/>
    <lineage>
        <taxon>Eukaryota</taxon>
        <taxon>Fungi</taxon>
        <taxon>Dikarya</taxon>
        <taxon>Ascomycota</taxon>
        <taxon>Pezizomycotina</taxon>
        <taxon>Sordariomycetes</taxon>
        <taxon>Hypocreomycetidae</taxon>
        <taxon>Microascales</taxon>
        <taxon>Ceratocystidaceae</taxon>
        <taxon>Ceratocystis</taxon>
    </lineage>
</organism>
<evidence type="ECO:0000313" key="4">
    <source>
        <dbReference type="Proteomes" id="UP000222788"/>
    </source>
</evidence>
<keyword evidence="4" id="KW-1185">Reference proteome</keyword>
<dbReference type="GO" id="GO:0005634">
    <property type="term" value="C:nucleus"/>
    <property type="evidence" value="ECO:0007669"/>
    <property type="project" value="TreeGrafter"/>
</dbReference>
<name>A0A2C5WZT9_9PEZI</name>
<dbReference type="STRING" id="1035309.A0A2C5WZT9"/>
<dbReference type="EMBL" id="APWK03000103">
    <property type="protein sequence ID" value="PHH51134.1"/>
    <property type="molecule type" value="Genomic_DNA"/>
</dbReference>
<dbReference type="Pfam" id="PF13300">
    <property type="entry name" value="DUF4078"/>
    <property type="match status" value="1"/>
</dbReference>
<feature type="region of interest" description="Disordered" evidence="2">
    <location>
        <begin position="257"/>
        <end position="323"/>
    </location>
</feature>
<feature type="region of interest" description="Disordered" evidence="2">
    <location>
        <begin position="127"/>
        <end position="152"/>
    </location>
</feature>
<evidence type="ECO:0000256" key="2">
    <source>
        <dbReference type="SAM" id="MobiDB-lite"/>
    </source>
</evidence>
<comment type="caution">
    <text evidence="3">The sequence shown here is derived from an EMBL/GenBank/DDBJ whole genome shotgun (WGS) entry which is preliminary data.</text>
</comment>
<dbReference type="OrthoDB" id="333551at2759"/>
<accession>A0A2C5WZT9</accession>